<name>A0A7X2D2F3_9PROT</name>
<dbReference type="AlphaFoldDB" id="A0A7X2D2F3"/>
<keyword evidence="4" id="KW-0238">DNA-binding</keyword>
<gene>
    <name evidence="7" type="ORF">GHC57_06850</name>
</gene>
<dbReference type="GO" id="GO:0003677">
    <property type="term" value="F:DNA binding"/>
    <property type="evidence" value="ECO:0007669"/>
    <property type="project" value="UniProtKB-KW"/>
</dbReference>
<dbReference type="PROSITE" id="PS50949">
    <property type="entry name" value="HTH_GNTR"/>
    <property type="match status" value="1"/>
</dbReference>
<evidence type="ECO:0000259" key="6">
    <source>
        <dbReference type="PROSITE" id="PS50949"/>
    </source>
</evidence>
<comment type="similarity">
    <text evidence="1">In the C-terminal section; belongs to the class-I pyridoxal-phosphate-dependent aminotransferase family.</text>
</comment>
<dbReference type="Gene3D" id="3.90.1150.10">
    <property type="entry name" value="Aspartate Aminotransferase, domain 1"/>
    <property type="match status" value="1"/>
</dbReference>
<organism evidence="7 8">
    <name type="scientific">Roseospira navarrensis</name>
    <dbReference type="NCBI Taxonomy" id="140058"/>
    <lineage>
        <taxon>Bacteria</taxon>
        <taxon>Pseudomonadati</taxon>
        <taxon>Pseudomonadota</taxon>
        <taxon>Alphaproteobacteria</taxon>
        <taxon>Rhodospirillales</taxon>
        <taxon>Rhodospirillaceae</taxon>
        <taxon>Roseospira</taxon>
    </lineage>
</organism>
<dbReference type="InterPro" id="IPR015424">
    <property type="entry name" value="PyrdxlP-dep_Trfase"/>
</dbReference>
<evidence type="ECO:0000256" key="4">
    <source>
        <dbReference type="ARBA" id="ARBA00023125"/>
    </source>
</evidence>
<accession>A0A7X2D2F3</accession>
<dbReference type="Pfam" id="PF00155">
    <property type="entry name" value="Aminotran_1_2"/>
    <property type="match status" value="1"/>
</dbReference>
<proteinExistence type="inferred from homology"/>
<dbReference type="PANTHER" id="PTHR46577:SF1">
    <property type="entry name" value="HTH-TYPE TRANSCRIPTIONAL REGULATORY PROTEIN GABR"/>
    <property type="match status" value="1"/>
</dbReference>
<sequence>MSDAAWTPRALAPDTPVYRAIADALAADVADGRVPAGARLPTHRALAESLGVTVTTVSRAYAEAARRGLTESTVGRGTFARAPHPTEPAATAPPRGPLTFDFPQTHAPGVPADPGAPVDLGPNLPVPLGLGRRLAETLADLSTAPAALAPLLDYHLHHEETRHRAAAAAWMARAGAHDDPDAVVITAGVQHGLAVALMTLLRPGDTLLCATLTYPNLKLLADRQGVSLHGVALDAEGLVPEAVDEAAARTGARALFCMPTLQNPTAVVASSTRREALAGVAARHGLAVIEDDIYGLLPADRPPPLAALIPARTVFLTSSAKTLAPGLRTGFALVPPPWRALFAACLRATIWMATPLTVEITTRWIEDGTADALVQGQRRALAARLDLAAEALDGLPWQGAPGTPHLWLPLPAPWRAETFRDALTRRGVLVQPAAVFHVGPGTMPEAVRLCLGAEPDPARLRHALGVVRAVLSAGPAARAMGP</sequence>
<dbReference type="InterPro" id="IPR015422">
    <property type="entry name" value="PyrdxlP-dep_Trfase_small"/>
</dbReference>
<dbReference type="InterPro" id="IPR036390">
    <property type="entry name" value="WH_DNA-bd_sf"/>
</dbReference>
<comment type="caution">
    <text evidence="7">The sequence shown here is derived from an EMBL/GenBank/DDBJ whole genome shotgun (WGS) entry which is preliminary data.</text>
</comment>
<dbReference type="Gene3D" id="1.10.10.10">
    <property type="entry name" value="Winged helix-like DNA-binding domain superfamily/Winged helix DNA-binding domain"/>
    <property type="match status" value="1"/>
</dbReference>
<dbReference type="GO" id="GO:0003700">
    <property type="term" value="F:DNA-binding transcription factor activity"/>
    <property type="evidence" value="ECO:0007669"/>
    <property type="project" value="InterPro"/>
</dbReference>
<keyword evidence="8" id="KW-1185">Reference proteome</keyword>
<keyword evidence="7" id="KW-0032">Aminotransferase</keyword>
<dbReference type="RefSeq" id="WP_153342528.1">
    <property type="nucleotide sequence ID" value="NZ_WIVE01000015.1"/>
</dbReference>
<dbReference type="SUPFAM" id="SSF53383">
    <property type="entry name" value="PLP-dependent transferases"/>
    <property type="match status" value="1"/>
</dbReference>
<evidence type="ECO:0000256" key="5">
    <source>
        <dbReference type="ARBA" id="ARBA00023163"/>
    </source>
</evidence>
<protein>
    <submittedName>
        <fullName evidence="7">Aminotransferase class I/II-fold pyridoxal phosphate-dependent enzyme</fullName>
    </submittedName>
</protein>
<dbReference type="SMART" id="SM00345">
    <property type="entry name" value="HTH_GNTR"/>
    <property type="match status" value="1"/>
</dbReference>
<feature type="domain" description="HTH gntR-type" evidence="6">
    <location>
        <begin position="15"/>
        <end position="83"/>
    </location>
</feature>
<dbReference type="GO" id="GO:0008483">
    <property type="term" value="F:transaminase activity"/>
    <property type="evidence" value="ECO:0007669"/>
    <property type="project" value="UniProtKB-KW"/>
</dbReference>
<dbReference type="InterPro" id="IPR000524">
    <property type="entry name" value="Tscrpt_reg_HTH_GntR"/>
</dbReference>
<reference evidence="7 8" key="1">
    <citation type="submission" date="2019-10" db="EMBL/GenBank/DDBJ databases">
        <title>Draft whole-genome sequence of the purple nonsulfur photosynthetic bacterium Roseospira navarrensis DSM 15114.</title>
        <authorList>
            <person name="Kyndt J.A."/>
            <person name="Meyer T.E."/>
        </authorList>
    </citation>
    <scope>NUCLEOTIDE SEQUENCE [LARGE SCALE GENOMIC DNA]</scope>
    <source>
        <strain evidence="7 8">DSM 15114</strain>
    </source>
</reference>
<evidence type="ECO:0000313" key="7">
    <source>
        <dbReference type="EMBL" id="MQX36234.1"/>
    </source>
</evidence>
<dbReference type="EMBL" id="WIVE01000015">
    <property type="protein sequence ID" value="MQX36234.1"/>
    <property type="molecule type" value="Genomic_DNA"/>
</dbReference>
<evidence type="ECO:0000256" key="1">
    <source>
        <dbReference type="ARBA" id="ARBA00005384"/>
    </source>
</evidence>
<keyword evidence="5" id="KW-0804">Transcription</keyword>
<evidence type="ECO:0000313" key="8">
    <source>
        <dbReference type="Proteomes" id="UP000434582"/>
    </source>
</evidence>
<dbReference type="OrthoDB" id="9804020at2"/>
<keyword evidence="3" id="KW-0805">Transcription regulation</keyword>
<dbReference type="Gene3D" id="3.40.640.10">
    <property type="entry name" value="Type I PLP-dependent aspartate aminotransferase-like (Major domain)"/>
    <property type="match status" value="1"/>
</dbReference>
<dbReference type="CDD" id="cd00609">
    <property type="entry name" value="AAT_like"/>
    <property type="match status" value="1"/>
</dbReference>
<dbReference type="Proteomes" id="UP000434582">
    <property type="component" value="Unassembled WGS sequence"/>
</dbReference>
<dbReference type="GO" id="GO:0030170">
    <property type="term" value="F:pyridoxal phosphate binding"/>
    <property type="evidence" value="ECO:0007669"/>
    <property type="project" value="InterPro"/>
</dbReference>
<evidence type="ECO:0000256" key="2">
    <source>
        <dbReference type="ARBA" id="ARBA00022898"/>
    </source>
</evidence>
<keyword evidence="7" id="KW-0808">Transferase</keyword>
<dbReference type="InterPro" id="IPR004839">
    <property type="entry name" value="Aminotransferase_I/II_large"/>
</dbReference>
<dbReference type="InterPro" id="IPR036388">
    <property type="entry name" value="WH-like_DNA-bd_sf"/>
</dbReference>
<dbReference type="Pfam" id="PF00392">
    <property type="entry name" value="GntR"/>
    <property type="match status" value="1"/>
</dbReference>
<dbReference type="InterPro" id="IPR051446">
    <property type="entry name" value="HTH_trans_reg/aminotransferase"/>
</dbReference>
<dbReference type="InterPro" id="IPR015421">
    <property type="entry name" value="PyrdxlP-dep_Trfase_major"/>
</dbReference>
<keyword evidence="2" id="KW-0663">Pyridoxal phosphate</keyword>
<dbReference type="PANTHER" id="PTHR46577">
    <property type="entry name" value="HTH-TYPE TRANSCRIPTIONAL REGULATORY PROTEIN GABR"/>
    <property type="match status" value="1"/>
</dbReference>
<dbReference type="CDD" id="cd07377">
    <property type="entry name" value="WHTH_GntR"/>
    <property type="match status" value="1"/>
</dbReference>
<evidence type="ECO:0000256" key="3">
    <source>
        <dbReference type="ARBA" id="ARBA00023015"/>
    </source>
</evidence>
<dbReference type="SUPFAM" id="SSF46785">
    <property type="entry name" value="Winged helix' DNA-binding domain"/>
    <property type="match status" value="1"/>
</dbReference>